<dbReference type="EMBL" id="ML992672">
    <property type="protein sequence ID" value="KAF2212816.1"/>
    <property type="molecule type" value="Genomic_DNA"/>
</dbReference>
<dbReference type="AlphaFoldDB" id="A0A6A6FH85"/>
<sequence>MGITELPKVGASDIGNIALCLEAQESQDSGKGKDSGTPQNSDPLPARPVETTYDMSDITDNRREVRRLKQLLGDDQMGKVANVESATVRVDMQQAIHLLEPGRGDPPLETILAA</sequence>
<feature type="region of interest" description="Disordered" evidence="1">
    <location>
        <begin position="22"/>
        <end position="58"/>
    </location>
</feature>
<evidence type="ECO:0000313" key="3">
    <source>
        <dbReference type="Proteomes" id="UP000799539"/>
    </source>
</evidence>
<name>A0A6A6FH85_9PEZI</name>
<proteinExistence type="predicted"/>
<accession>A0A6A6FH85</accession>
<evidence type="ECO:0000256" key="1">
    <source>
        <dbReference type="SAM" id="MobiDB-lite"/>
    </source>
</evidence>
<evidence type="ECO:0000313" key="2">
    <source>
        <dbReference type="EMBL" id="KAF2212816.1"/>
    </source>
</evidence>
<organism evidence="2 3">
    <name type="scientific">Cercospora zeae-maydis SCOH1-5</name>
    <dbReference type="NCBI Taxonomy" id="717836"/>
    <lineage>
        <taxon>Eukaryota</taxon>
        <taxon>Fungi</taxon>
        <taxon>Dikarya</taxon>
        <taxon>Ascomycota</taxon>
        <taxon>Pezizomycotina</taxon>
        <taxon>Dothideomycetes</taxon>
        <taxon>Dothideomycetidae</taxon>
        <taxon>Mycosphaerellales</taxon>
        <taxon>Mycosphaerellaceae</taxon>
        <taxon>Cercospora</taxon>
    </lineage>
</organism>
<protein>
    <submittedName>
        <fullName evidence="2">Uncharacterized protein</fullName>
    </submittedName>
</protein>
<gene>
    <name evidence="2" type="ORF">CERZMDRAFT_84437</name>
</gene>
<keyword evidence="3" id="KW-1185">Reference proteome</keyword>
<reference evidence="2" key="1">
    <citation type="journal article" date="2020" name="Stud. Mycol.">
        <title>101 Dothideomycetes genomes: a test case for predicting lifestyles and emergence of pathogens.</title>
        <authorList>
            <person name="Haridas S."/>
            <person name="Albert R."/>
            <person name="Binder M."/>
            <person name="Bloem J."/>
            <person name="Labutti K."/>
            <person name="Salamov A."/>
            <person name="Andreopoulos B."/>
            <person name="Baker S."/>
            <person name="Barry K."/>
            <person name="Bills G."/>
            <person name="Bluhm B."/>
            <person name="Cannon C."/>
            <person name="Castanera R."/>
            <person name="Culley D."/>
            <person name="Daum C."/>
            <person name="Ezra D."/>
            <person name="Gonzalez J."/>
            <person name="Henrissat B."/>
            <person name="Kuo A."/>
            <person name="Liang C."/>
            <person name="Lipzen A."/>
            <person name="Lutzoni F."/>
            <person name="Magnuson J."/>
            <person name="Mondo S."/>
            <person name="Nolan M."/>
            <person name="Ohm R."/>
            <person name="Pangilinan J."/>
            <person name="Park H.-J."/>
            <person name="Ramirez L."/>
            <person name="Alfaro M."/>
            <person name="Sun H."/>
            <person name="Tritt A."/>
            <person name="Yoshinaga Y."/>
            <person name="Zwiers L.-H."/>
            <person name="Turgeon B."/>
            <person name="Goodwin S."/>
            <person name="Spatafora J."/>
            <person name="Crous P."/>
            <person name="Grigoriev I."/>
        </authorList>
    </citation>
    <scope>NUCLEOTIDE SEQUENCE</scope>
    <source>
        <strain evidence="2">SCOH1-5</strain>
    </source>
</reference>
<dbReference type="Proteomes" id="UP000799539">
    <property type="component" value="Unassembled WGS sequence"/>
</dbReference>